<dbReference type="Proteomes" id="UP001595455">
    <property type="component" value="Unassembled WGS sequence"/>
</dbReference>
<sequence length="186" mass="21376">MEKIFIAGSISIKKLDESVTKRIDKMMNQGYEIILGDADGIDKAVQNYLNIQGYNKVTVYHSGTTVRNNLGNWPTKSVVTKYRFGTRDFFTAKDLALANDADIGVMLWDKKSTGTLKNIIELIKQKKKVTVFLQQEKKFQRVYNIDEFLLITQKMSELSLKNADKKINIFQSIELIKNREVQPSFL</sequence>
<accession>A0A371YJ76</accession>
<reference evidence="2 3" key="2">
    <citation type="submission" date="2018-08" db="EMBL/GenBank/DDBJ databases">
        <title>The draft genome of Acinetobacter sichuanensis strain WCHAc060041.</title>
        <authorList>
            <person name="Qin J."/>
            <person name="Feng Y."/>
            <person name="Zong Z."/>
        </authorList>
    </citation>
    <scope>NUCLEOTIDE SEQUENCE [LARGE SCALE GENOMIC DNA]</scope>
    <source>
        <strain evidence="2 3">WCHAc060041</strain>
    </source>
</reference>
<organism evidence="2 3">
    <name type="scientific">Acinetobacter sichuanensis</name>
    <dbReference type="NCBI Taxonomy" id="2136183"/>
    <lineage>
        <taxon>Bacteria</taxon>
        <taxon>Pseudomonadati</taxon>
        <taxon>Pseudomonadota</taxon>
        <taxon>Gammaproteobacteria</taxon>
        <taxon>Moraxellales</taxon>
        <taxon>Moraxellaceae</taxon>
        <taxon>Acinetobacter</taxon>
    </lineage>
</organism>
<protein>
    <submittedName>
        <fullName evidence="2">Uncharacterized protein</fullName>
    </submittedName>
</protein>
<reference evidence="1" key="4">
    <citation type="submission" date="2024-09" db="EMBL/GenBank/DDBJ databases">
        <authorList>
            <person name="Sun Q."/>
            <person name="Mori K."/>
        </authorList>
    </citation>
    <scope>NUCLEOTIDE SEQUENCE</scope>
    <source>
        <strain evidence="1">KCTC 62575</strain>
    </source>
</reference>
<evidence type="ECO:0000313" key="2">
    <source>
        <dbReference type="EMBL" id="RFC81521.1"/>
    </source>
</evidence>
<dbReference type="Proteomes" id="UP000240957">
    <property type="component" value="Unassembled WGS sequence"/>
</dbReference>
<reference evidence="1" key="1">
    <citation type="journal article" date="2014" name="Int. J. Syst. Evol. Microbiol.">
        <title>Complete genome of a new Firmicutes species belonging to the dominant human colonic microbiota ('Ruminococcus bicirculans') reveals two chromosomes and a selective capacity to utilize plant glucans.</title>
        <authorList>
            <consortium name="NISC Comparative Sequencing Program"/>
            <person name="Wegmann U."/>
            <person name="Louis P."/>
            <person name="Goesmann A."/>
            <person name="Henrissat B."/>
            <person name="Duncan S.H."/>
            <person name="Flint H.J."/>
        </authorList>
    </citation>
    <scope>NUCLEOTIDE SEQUENCE</scope>
    <source>
        <strain evidence="1">KCTC 62575</strain>
    </source>
</reference>
<gene>
    <name evidence="1" type="ORF">ACFODO_11455</name>
    <name evidence="2" type="ORF">C9E89_021400</name>
</gene>
<evidence type="ECO:0000313" key="3">
    <source>
        <dbReference type="Proteomes" id="UP000240957"/>
    </source>
</evidence>
<proteinExistence type="predicted"/>
<keyword evidence="4" id="KW-1185">Reference proteome</keyword>
<dbReference type="EMBL" id="PYIX02000085">
    <property type="protein sequence ID" value="RFC81521.1"/>
    <property type="molecule type" value="Genomic_DNA"/>
</dbReference>
<comment type="caution">
    <text evidence="2">The sequence shown here is derived from an EMBL/GenBank/DDBJ whole genome shotgun (WGS) entry which is preliminary data.</text>
</comment>
<dbReference type="RefSeq" id="WP_107010151.1">
    <property type="nucleotide sequence ID" value="NZ_JBHRSF010000042.1"/>
</dbReference>
<evidence type="ECO:0000313" key="4">
    <source>
        <dbReference type="Proteomes" id="UP001595455"/>
    </source>
</evidence>
<name>A0A371YJ76_9GAMM</name>
<dbReference type="EMBL" id="JBHRSF010000042">
    <property type="protein sequence ID" value="MFC2995877.1"/>
    <property type="molecule type" value="Genomic_DNA"/>
</dbReference>
<dbReference type="AlphaFoldDB" id="A0A371YJ76"/>
<evidence type="ECO:0000313" key="1">
    <source>
        <dbReference type="EMBL" id="MFC2995877.1"/>
    </source>
</evidence>
<reference evidence="4" key="3">
    <citation type="journal article" date="2019" name="Int. J. Syst. Evol. Microbiol.">
        <title>The Global Catalogue of Microorganisms (GCM) 10K type strain sequencing project: providing services to taxonomists for standard genome sequencing and annotation.</title>
        <authorList>
            <consortium name="The Broad Institute Genomics Platform"/>
            <consortium name="The Broad Institute Genome Sequencing Center for Infectious Disease"/>
            <person name="Wu L."/>
            <person name="Ma J."/>
        </authorList>
    </citation>
    <scope>NUCLEOTIDE SEQUENCE [LARGE SCALE GENOMIC DNA]</scope>
    <source>
        <strain evidence="4">KCTC 62575</strain>
    </source>
</reference>
<dbReference type="OrthoDB" id="9788479at2"/>